<feature type="transmembrane region" description="Helical" evidence="24">
    <location>
        <begin position="36"/>
        <end position="56"/>
    </location>
</feature>
<feature type="binding site" evidence="22">
    <location>
        <begin position="101"/>
        <end position="102"/>
    </location>
    <ligand>
        <name>ATP</name>
        <dbReference type="ChEBI" id="CHEBI:30616"/>
    </ligand>
</feature>
<evidence type="ECO:0000256" key="23">
    <source>
        <dbReference type="PIRSR" id="PIRSR600829-4"/>
    </source>
</evidence>
<feature type="binding site" evidence="21">
    <location>
        <position position="16"/>
    </location>
    <ligand>
        <name>substrate</name>
    </ligand>
</feature>
<comment type="cofactor">
    <cofactor evidence="23">
        <name>Mg(2+)</name>
        <dbReference type="ChEBI" id="CHEBI:18420"/>
    </cofactor>
    <text evidence="23">Mn(2+), Zn(2+), Cd(2+) and Co(2+) support activity to lesser extents.</text>
</comment>
<keyword evidence="17 24" id="KW-0472">Membrane</keyword>
<sequence>MNHANSPYKSKGGMRRLGNALRYSAQGFRAALVHEAAFRQELFAFILLVPAAIWLGDTLAERALLIGALFFVLIIELLNSAIEALADTITLDHHPLIGRAKDLASAAVLLSIALAVLIWFMVIVSHLLP</sequence>
<evidence type="ECO:0000256" key="6">
    <source>
        <dbReference type="ARBA" id="ARBA00022516"/>
    </source>
</evidence>
<feature type="binding site" evidence="21">
    <location>
        <position position="105"/>
    </location>
    <ligand>
        <name>substrate</name>
    </ligand>
</feature>
<feature type="binding site" evidence="23">
    <location>
        <position position="35"/>
    </location>
    <ligand>
        <name>a divalent metal cation</name>
        <dbReference type="ChEBI" id="CHEBI:60240"/>
    </ligand>
</feature>
<evidence type="ECO:0000256" key="4">
    <source>
        <dbReference type="ARBA" id="ARBA00017575"/>
    </source>
</evidence>
<dbReference type="InterPro" id="IPR033718">
    <property type="entry name" value="DAGK_prok"/>
</dbReference>
<keyword evidence="14 23" id="KW-0460">Magnesium</keyword>
<dbReference type="EMBL" id="JACJUU010000014">
    <property type="protein sequence ID" value="MBC2770903.1"/>
    <property type="molecule type" value="Genomic_DNA"/>
</dbReference>
<keyword evidence="9 24" id="KW-0812">Transmembrane</keyword>
<reference evidence="25 26" key="1">
    <citation type="submission" date="2020-08" db="EMBL/GenBank/DDBJ databases">
        <title>Paraeoetvoesia sp. YC-7-48 draft genome sequence.</title>
        <authorList>
            <person name="Yao L."/>
        </authorList>
    </citation>
    <scope>NUCLEOTIDE SEQUENCE [LARGE SCALE GENOMIC DNA]</scope>
    <source>
        <strain evidence="26">YC-7-48</strain>
    </source>
</reference>
<keyword evidence="12 24" id="KW-0418">Kinase</keyword>
<keyword evidence="7 24" id="KW-0997">Cell inner membrane</keyword>
<organism evidence="25 26">
    <name type="scientific">Pusillimonas minor</name>
    <dbReference type="NCBI Taxonomy" id="2697024"/>
    <lineage>
        <taxon>Bacteria</taxon>
        <taxon>Pseudomonadati</taxon>
        <taxon>Pseudomonadota</taxon>
        <taxon>Betaproteobacteria</taxon>
        <taxon>Burkholderiales</taxon>
        <taxon>Alcaligenaceae</taxon>
        <taxon>Pusillimonas</taxon>
    </lineage>
</organism>
<name>A0A842HRL6_9BURK</name>
<dbReference type="Gene3D" id="1.10.287.3610">
    <property type="match status" value="1"/>
</dbReference>
<feature type="active site" description="Proton acceptor" evidence="20">
    <location>
        <position position="76"/>
    </location>
</feature>
<keyword evidence="10 23" id="KW-0479">Metal-binding</keyword>
<evidence type="ECO:0000256" key="11">
    <source>
        <dbReference type="ARBA" id="ARBA00022741"/>
    </source>
</evidence>
<evidence type="ECO:0000256" key="14">
    <source>
        <dbReference type="ARBA" id="ARBA00022842"/>
    </source>
</evidence>
<keyword evidence="18" id="KW-0594">Phospholipid biosynthesis</keyword>
<feature type="binding site" evidence="22">
    <location>
        <position position="35"/>
    </location>
    <ligand>
        <name>ATP</name>
        <dbReference type="ChEBI" id="CHEBI:30616"/>
    </ligand>
</feature>
<evidence type="ECO:0000256" key="19">
    <source>
        <dbReference type="ARBA" id="ARBA00023264"/>
    </source>
</evidence>
<evidence type="ECO:0000256" key="7">
    <source>
        <dbReference type="ARBA" id="ARBA00022519"/>
    </source>
</evidence>
<evidence type="ECO:0000256" key="24">
    <source>
        <dbReference type="RuleBase" id="RU363065"/>
    </source>
</evidence>
<dbReference type="GO" id="GO:0046872">
    <property type="term" value="F:metal ion binding"/>
    <property type="evidence" value="ECO:0007669"/>
    <property type="project" value="UniProtKB-KW"/>
</dbReference>
<dbReference type="InterPro" id="IPR000829">
    <property type="entry name" value="DAGK"/>
</dbReference>
<dbReference type="CDD" id="cd14264">
    <property type="entry name" value="DAGK_IM"/>
    <property type="match status" value="1"/>
</dbReference>
<dbReference type="PANTHER" id="PTHR34299:SF1">
    <property type="entry name" value="DIACYLGLYCEROL KINASE"/>
    <property type="match status" value="1"/>
</dbReference>
<feature type="binding site" evidence="22">
    <location>
        <position position="16"/>
    </location>
    <ligand>
        <name>ATP</name>
        <dbReference type="ChEBI" id="CHEBI:30616"/>
    </ligand>
</feature>
<evidence type="ECO:0000256" key="3">
    <source>
        <dbReference type="ARBA" id="ARBA00012133"/>
    </source>
</evidence>
<evidence type="ECO:0000256" key="20">
    <source>
        <dbReference type="PIRSR" id="PIRSR600829-1"/>
    </source>
</evidence>
<proteinExistence type="inferred from homology"/>
<comment type="subcellular location">
    <subcellularLocation>
        <location evidence="1 24">Cell inner membrane</location>
        <topology evidence="1 24">Multi-pass membrane protein</topology>
    </subcellularLocation>
</comment>
<dbReference type="EC" id="2.7.1.107" evidence="3 24"/>
<accession>A0A842HRL6</accession>
<dbReference type="PANTHER" id="PTHR34299">
    <property type="entry name" value="DIACYLGLYCEROL KINASE"/>
    <property type="match status" value="1"/>
</dbReference>
<keyword evidence="26" id="KW-1185">Reference proteome</keyword>
<evidence type="ECO:0000256" key="22">
    <source>
        <dbReference type="PIRSR" id="PIRSR600829-3"/>
    </source>
</evidence>
<gene>
    <name evidence="25" type="ORF">GTU67_13395</name>
</gene>
<keyword evidence="6" id="KW-0444">Lipid biosynthesis</keyword>
<comment type="similarity">
    <text evidence="2 24">Belongs to the bacterial diacylglycerol kinase family.</text>
</comment>
<evidence type="ECO:0000256" key="1">
    <source>
        <dbReference type="ARBA" id="ARBA00004429"/>
    </source>
</evidence>
<dbReference type="AlphaFoldDB" id="A0A842HRL6"/>
<evidence type="ECO:0000313" key="25">
    <source>
        <dbReference type="EMBL" id="MBC2770903.1"/>
    </source>
</evidence>
<evidence type="ECO:0000313" key="26">
    <source>
        <dbReference type="Proteomes" id="UP000545386"/>
    </source>
</evidence>
<feature type="binding site" evidence="22">
    <location>
        <position position="23"/>
    </location>
    <ligand>
        <name>ATP</name>
        <dbReference type="ChEBI" id="CHEBI:30616"/>
    </ligand>
</feature>
<dbReference type="GO" id="GO:0004143">
    <property type="term" value="F:ATP-dependent diacylglycerol kinase activity"/>
    <property type="evidence" value="ECO:0007669"/>
    <property type="project" value="UniProtKB-EC"/>
</dbReference>
<comment type="caution">
    <text evidence="25">The sequence shown here is derived from an EMBL/GenBank/DDBJ whole genome shotgun (WGS) entry which is preliminary data.</text>
</comment>
<keyword evidence="5" id="KW-1003">Cell membrane</keyword>
<keyword evidence="8 24" id="KW-0808">Transferase</keyword>
<dbReference type="InterPro" id="IPR036945">
    <property type="entry name" value="DAGK_sf"/>
</dbReference>
<keyword evidence="11 22" id="KW-0547">Nucleotide-binding</keyword>
<dbReference type="GO" id="GO:0005524">
    <property type="term" value="F:ATP binding"/>
    <property type="evidence" value="ECO:0007669"/>
    <property type="project" value="UniProtKB-KW"/>
</dbReference>
<keyword evidence="19 24" id="KW-1208">Phospholipid metabolism</keyword>
<feature type="binding site" evidence="23">
    <location>
        <position position="83"/>
    </location>
    <ligand>
        <name>a divalent metal cation</name>
        <dbReference type="ChEBI" id="CHEBI:60240"/>
    </ligand>
</feature>
<dbReference type="RefSeq" id="WP_185780560.1">
    <property type="nucleotide sequence ID" value="NZ_JACJUU010000014.1"/>
</dbReference>
<evidence type="ECO:0000256" key="9">
    <source>
        <dbReference type="ARBA" id="ARBA00022692"/>
    </source>
</evidence>
<keyword evidence="15 24" id="KW-1133">Transmembrane helix</keyword>
<keyword evidence="16 24" id="KW-0443">Lipid metabolism</keyword>
<evidence type="ECO:0000256" key="17">
    <source>
        <dbReference type="ARBA" id="ARBA00023136"/>
    </source>
</evidence>
<feature type="binding site" evidence="21">
    <location>
        <position position="76"/>
    </location>
    <ligand>
        <name>substrate</name>
    </ligand>
</feature>
<evidence type="ECO:0000256" key="13">
    <source>
        <dbReference type="ARBA" id="ARBA00022840"/>
    </source>
</evidence>
<evidence type="ECO:0000256" key="16">
    <source>
        <dbReference type="ARBA" id="ARBA00023098"/>
    </source>
</evidence>
<dbReference type="GO" id="GO:0006654">
    <property type="term" value="P:phosphatidic acid biosynthetic process"/>
    <property type="evidence" value="ECO:0007669"/>
    <property type="project" value="InterPro"/>
</dbReference>
<dbReference type="Pfam" id="PF01219">
    <property type="entry name" value="DAGK_prokar"/>
    <property type="match status" value="1"/>
</dbReference>
<comment type="catalytic activity">
    <reaction evidence="24">
        <text>a 1,2-diacyl-sn-glycerol + ATP = a 1,2-diacyl-sn-glycero-3-phosphate + ADP + H(+)</text>
        <dbReference type="Rhea" id="RHEA:10272"/>
        <dbReference type="ChEBI" id="CHEBI:15378"/>
        <dbReference type="ChEBI" id="CHEBI:17815"/>
        <dbReference type="ChEBI" id="CHEBI:30616"/>
        <dbReference type="ChEBI" id="CHEBI:58608"/>
        <dbReference type="ChEBI" id="CHEBI:456216"/>
        <dbReference type="EC" id="2.7.1.107"/>
    </reaction>
</comment>
<evidence type="ECO:0000256" key="5">
    <source>
        <dbReference type="ARBA" id="ARBA00022475"/>
    </source>
</evidence>
<evidence type="ECO:0000256" key="21">
    <source>
        <dbReference type="PIRSR" id="PIRSR600829-2"/>
    </source>
</evidence>
<evidence type="ECO:0000256" key="10">
    <source>
        <dbReference type="ARBA" id="ARBA00022723"/>
    </source>
</evidence>
<protein>
    <recommendedName>
        <fullName evidence="4 24">Diacylglycerol kinase</fullName>
        <ecNumber evidence="3 24">2.7.1.107</ecNumber>
    </recommendedName>
</protein>
<dbReference type="Proteomes" id="UP000545386">
    <property type="component" value="Unassembled WGS sequence"/>
</dbReference>
<evidence type="ECO:0000256" key="18">
    <source>
        <dbReference type="ARBA" id="ARBA00023209"/>
    </source>
</evidence>
<evidence type="ECO:0000256" key="2">
    <source>
        <dbReference type="ARBA" id="ARBA00005967"/>
    </source>
</evidence>
<feature type="binding site" evidence="22">
    <location>
        <position position="83"/>
    </location>
    <ligand>
        <name>ATP</name>
        <dbReference type="ChEBI" id="CHEBI:30616"/>
    </ligand>
</feature>
<evidence type="ECO:0000256" key="8">
    <source>
        <dbReference type="ARBA" id="ARBA00022679"/>
    </source>
</evidence>
<feature type="binding site" evidence="21">
    <location>
        <begin position="37"/>
        <end position="41"/>
    </location>
    <ligand>
        <name>substrate</name>
    </ligand>
</feature>
<feature type="transmembrane region" description="Helical" evidence="24">
    <location>
        <begin position="103"/>
        <end position="128"/>
    </location>
</feature>
<evidence type="ECO:0000256" key="12">
    <source>
        <dbReference type="ARBA" id="ARBA00022777"/>
    </source>
</evidence>
<feature type="transmembrane region" description="Helical" evidence="24">
    <location>
        <begin position="62"/>
        <end position="82"/>
    </location>
</feature>
<dbReference type="GO" id="GO:0005886">
    <property type="term" value="C:plasma membrane"/>
    <property type="evidence" value="ECO:0007669"/>
    <property type="project" value="UniProtKB-SubCell"/>
</dbReference>
<evidence type="ECO:0000256" key="15">
    <source>
        <dbReference type="ARBA" id="ARBA00022989"/>
    </source>
</evidence>
<comment type="function">
    <text evidence="24">Catalyzes the ATP-dependent phosphorylation of sn-l,2-diacylglycerol (DAG) to phosphatidic acid. Involved in the recycling of diacylglycerol produced as a by-product during membrane-derived oligosaccharide (MDO) biosynthesis.</text>
</comment>
<keyword evidence="13 22" id="KW-0067">ATP-binding</keyword>
<feature type="binding site" evidence="21">
    <location>
        <position position="62"/>
    </location>
    <ligand>
        <name>substrate</name>
    </ligand>
</feature>